<feature type="compositionally biased region" description="Polar residues" evidence="1">
    <location>
        <begin position="75"/>
        <end position="85"/>
    </location>
</feature>
<evidence type="ECO:0000313" key="4">
    <source>
        <dbReference type="EMBL" id="PIA29998.1"/>
    </source>
</evidence>
<organism evidence="4 5">
    <name type="scientific">Aquilegia coerulea</name>
    <name type="common">Rocky mountain columbine</name>
    <dbReference type="NCBI Taxonomy" id="218851"/>
    <lineage>
        <taxon>Eukaryota</taxon>
        <taxon>Viridiplantae</taxon>
        <taxon>Streptophyta</taxon>
        <taxon>Embryophyta</taxon>
        <taxon>Tracheophyta</taxon>
        <taxon>Spermatophyta</taxon>
        <taxon>Magnoliopsida</taxon>
        <taxon>Ranunculales</taxon>
        <taxon>Ranunculaceae</taxon>
        <taxon>Thalictroideae</taxon>
        <taxon>Aquilegia</taxon>
    </lineage>
</organism>
<dbReference type="InterPro" id="IPR036890">
    <property type="entry name" value="HATPase_C_sf"/>
</dbReference>
<evidence type="ECO:0000259" key="3">
    <source>
        <dbReference type="Pfam" id="PF25794"/>
    </source>
</evidence>
<dbReference type="Pfam" id="PF13020">
    <property type="entry name" value="NOV_C"/>
    <property type="match status" value="1"/>
</dbReference>
<evidence type="ECO:0000259" key="2">
    <source>
        <dbReference type="Pfam" id="PF13020"/>
    </source>
</evidence>
<dbReference type="GO" id="GO:0009793">
    <property type="term" value="P:embryo development ending in seed dormancy"/>
    <property type="evidence" value="ECO:0007669"/>
    <property type="project" value="TreeGrafter"/>
</dbReference>
<dbReference type="Gene3D" id="3.30.565.10">
    <property type="entry name" value="Histidine kinase-like ATPase, C-terminal domain"/>
    <property type="match status" value="1"/>
</dbReference>
<dbReference type="NCBIfam" id="NF047352">
    <property type="entry name" value="P_loop_sacsin"/>
    <property type="match status" value="1"/>
</dbReference>
<dbReference type="PANTHER" id="PTHR32387:SF0">
    <property type="entry name" value="PROTEIN NO VEIN"/>
    <property type="match status" value="1"/>
</dbReference>
<sequence>MYGNHHHHYNPHGGPRRPAPPLQPPHNYFNQPPPPQQQQLNPYLQNPNIIYIQPNPSFSTPPPPPRPSPSSFIPNTPQFSPQSPKETLQRIEQAVLRAHRELLATGETVSAWKVSHHTLLSLQTDSWNSLGFQIQQVPSLFRLMLVEGKVNEFIHCFAGVRKVSTLHDLNVEICKSEGVARFEELELGPLLKHPLVIHYFLIPSDTIEIVKITTEDVMVHLGEYMHIRTNKSIKPEMLLDFIAGKLSFPAKEKFGIRFQNLRMLVKAIKDIRKVEDSTVMKYLRSQQPSISLQKNALKKRYSAISRRVKSFPPIQMDCSGKHIRFVSSSSEDEDEEDVKDEGASSSKCKVSSQNKIISDQRVSSCPYPSATEEKARLGLTNDIGGQLSPATDSIRCDDNKNLSAKKRKFESRVVDYPFKLPKGDKAEWSGRDSDGLSHSMTGQSAADGVDNIRYLSLSDDAMEQFITTWKEACRLHSVPEVFERMLQFYNSTNRRRKHLTLMFKSFPCIGLLHVAVTSIKRGMWDSLYDTFQAIGERECITSTVAPSEPESISVEPLNERDDLSVNEHSSKLDRSISVQDISEKISTFFDLNHAIPVEGKSALEKQAIFLKSLHECQVWLTKEYSLKEFGSLGYGDFYKFLEEYPLLIPNDLLESLFGHVGEKSALEVSMHQDQLVLLLSQASSCLWKNEAITKENINKLLKKQFPVTSFQVSGDGSLENFSKSLEEHKSADSSSSVLFSVTLLGSNYVRNTLVLDNNHLIENTGEKADSGLIAGALGSVSARDAVQCLLKAPMLSDLQSWSHWDLIYGPSLGTLVDWLLNEASMKELLCLVTCDGKIIRVDHSATVDEFLEALIKGSAYETAVKLLSLFSLYGGEKHFPLSLLKCHAQRGIEIILKNSMDGTIVENKTYLHNDKALKVQIEFDRETNVKQPFLNILGKDVASLDLKDKHRINRAVAVASRFILDCFFYLPSEFRSFAADVMLSGLEFFMKNAPLSILHECSQFDQRLMLHDMGLSLNIFEWIADYREFSSGTAIDLSVSAGAGSSSTLVLSPTFSLDSKFKHHASEDLSVSDDKMVISVDPDERNEVLGEVHDNNPNKVSTEEFVGNCNTVLPDQDGVYIVESIRREEFGLVSSLTEADNIVLKKQHARLGRALQCLSQELYSQDSHFLLELVQNADDNLYPKNVEPTLVFILQSTGIVVLNNEQGFTAKNIRALCDVGNSTKKGSNAGYIGHKGIGFKSVFRVTDAPEIHSNGFHVKFDISEGQIGFVLPTLVSPCDIVSLRRLLPGEANQTDSCWNTCIVLPFKSKIRDGTGLSTIVSLFSDLHPSLLLFLHRLQCIKFKNMLNDTFTVMKRENLDDGIVKVSHGKEKMSWFVETQNLQASVIRSDVQTTKIAVAFTLKESSNGEYTPHLEQQPVFAFLPLRTYGLKFILQGDFVLPSSREEVDADSAWNQWLLSEYPGLFVSAERSFCNLRCFQERPGRAVSAFMSFVPLVGEVHGFFSQLPRLIISKLRVSNCLLVEGKEEWAPPCRVLRGWSEQARILLPDNLLHQHLGLGYLHREIFLSDSLAKALGVIDYGPRILIEIISSICGKDGGIESLGFGWLSSWFSALYMMLIQSSGQASVNAWLEADLIEMSRKIPFIPLSDGTYGSIADGTIWLTCDAANCGVEGDHEAEAFPSLYANLRIVNPAFLSAASVNGNGLGELTVDNIIKMLLKIGIQRLAAHELTRVHILPALSDHRTQERGKSLMTEYVSFVMLHLQSTCTSCHTEKNFIISELQSKVFILTNHGYKRPAEVPIHFSTKFGNPIDMTKLIDVMNSDWHEVDTMYLSHSSNKSFGLLKWREFFRELGITDFVQVVEVEKNIADVSHSLLNDMISNGEFSSSGLVLKDWESPELVYLLSILASQNNQEKSKYLLEVFDKMWDESLCSKVTGCCIYKPDEVGKKFKSSFIKSINDVQWMASSIDQKLHYPRDLFYDCEEVRSILGKLAPYVSPQVKSQSFVQDLGLKTQVTIADALEILEVLRSFKEPVTASIAQMSKFYAFIWSEMSTAATEVTRGLFSGPFIFVPSANSFRHGDVTSGKLFSSEELYWHDPTGSMDLTKELLLQHGSLNETSHFINKTLADVYHSLHDFFVNECKVCEIPPPRSYIQILVQLSKVALPSQAANTVLSVLLKWASDLKSGLLDGEDVGYLKECFLRLETTVLPTEQDKWVSLHPTFGLVCWCDNKELWKQFRHSDSINFLYFGELSSNEKESLPAKLSGLMQALGIPSLSEVITREAIFYGMADCREKGLLVNWVLPYAQRYIYKLHPDKYFQLKESRFEIISNLRIALVEKLFYRHTVRGCDNVSNKRTECSCLLQENTLYIDRTSKSHPIFMELSRLFFDGTAELHFANFLHMVTTMAESGSSEEQIEFFVINSQEILKLPDEEPVWFLSSLISQQVDDGNAQSAFVSTTVDGQNLKFKRKPGISTNWPPADWKTAPDFSFARENRFRTKAAVPPPTDAPQKADTIEGITGTEDHGITVGTGVDWIIEDNSVETTTVMSQDLGARGEKPLLGSSGLVFGRASSCSEESSKAVSVTMGFESLDRSHFSERDQLSFGTPNEQQAAITGRMGELVAFQYFSKKVSGASVKWVNEETETGLPYDIVIGESDESKEYIEVKATKSARKDWFTISTREWQFAVERGESFSIAHVFLMGPNNAKVTVFKNPLRLCQQGLLRLAVLMPKSQEGMFFVT</sequence>
<keyword evidence="5" id="KW-1185">Reference proteome</keyword>
<dbReference type="Proteomes" id="UP000230069">
    <property type="component" value="Unassembled WGS sequence"/>
</dbReference>
<dbReference type="InterPro" id="IPR024975">
    <property type="entry name" value="NOV_C"/>
</dbReference>
<dbReference type="InParanoid" id="A0A2G5CFF3"/>
<dbReference type="PANTHER" id="PTHR32387">
    <property type="entry name" value="WU:FJ29H11"/>
    <property type="match status" value="1"/>
</dbReference>
<dbReference type="GO" id="GO:0005634">
    <property type="term" value="C:nucleus"/>
    <property type="evidence" value="ECO:0007669"/>
    <property type="project" value="TreeGrafter"/>
</dbReference>
<protein>
    <submittedName>
        <fullName evidence="4">Uncharacterized protein</fullName>
    </submittedName>
</protein>
<dbReference type="SUPFAM" id="SSF55874">
    <property type="entry name" value="ATPase domain of HSP90 chaperone/DNA topoisomerase II/histidine kinase"/>
    <property type="match status" value="1"/>
</dbReference>
<feature type="region of interest" description="Disordered" evidence="1">
    <location>
        <begin position="326"/>
        <end position="346"/>
    </location>
</feature>
<dbReference type="GO" id="GO:0010305">
    <property type="term" value="P:leaf vascular tissue pattern formation"/>
    <property type="evidence" value="ECO:0007669"/>
    <property type="project" value="TreeGrafter"/>
</dbReference>
<feature type="domain" description="Protein NO VEIN C-terminal" evidence="2">
    <location>
        <begin position="2614"/>
        <end position="2703"/>
    </location>
</feature>
<feature type="domain" description="Sacsin/Nov" evidence="3">
    <location>
        <begin position="1167"/>
        <end position="1261"/>
    </location>
</feature>
<dbReference type="InterPro" id="IPR058210">
    <property type="entry name" value="SACS/Nov_dom"/>
</dbReference>
<dbReference type="STRING" id="218851.A0A2G5CFF3"/>
<dbReference type="Pfam" id="PF25794">
    <property type="entry name" value="SACS"/>
    <property type="match status" value="1"/>
</dbReference>
<dbReference type="OrthoDB" id="1262810at2759"/>
<name>A0A2G5CFF3_AQUCA</name>
<dbReference type="EMBL" id="KZ305075">
    <property type="protein sequence ID" value="PIA29998.1"/>
    <property type="molecule type" value="Genomic_DNA"/>
</dbReference>
<proteinExistence type="predicted"/>
<reference evidence="4 5" key="1">
    <citation type="submission" date="2017-09" db="EMBL/GenBank/DDBJ databases">
        <title>WGS assembly of Aquilegia coerulea Goldsmith.</title>
        <authorList>
            <person name="Hodges S."/>
            <person name="Kramer E."/>
            <person name="Nordborg M."/>
            <person name="Tomkins J."/>
            <person name="Borevitz J."/>
            <person name="Derieg N."/>
            <person name="Yan J."/>
            <person name="Mihaltcheva S."/>
            <person name="Hayes R.D."/>
            <person name="Rokhsar D."/>
        </authorList>
    </citation>
    <scope>NUCLEOTIDE SEQUENCE [LARGE SCALE GENOMIC DNA]</scope>
    <source>
        <strain evidence="5">cv. Goldsmith</strain>
    </source>
</reference>
<feature type="compositionally biased region" description="Acidic residues" evidence="1">
    <location>
        <begin position="330"/>
        <end position="339"/>
    </location>
</feature>
<dbReference type="InterPro" id="IPR052957">
    <property type="entry name" value="Auxin_embryo_med"/>
</dbReference>
<evidence type="ECO:0000256" key="1">
    <source>
        <dbReference type="SAM" id="MobiDB-lite"/>
    </source>
</evidence>
<dbReference type="FunCoup" id="A0A2G5CFF3">
    <property type="interactions" value="368"/>
</dbReference>
<gene>
    <name evidence="4" type="ORF">AQUCO_05800225v1</name>
</gene>
<evidence type="ECO:0000313" key="5">
    <source>
        <dbReference type="Proteomes" id="UP000230069"/>
    </source>
</evidence>
<feature type="compositionally biased region" description="Pro residues" evidence="1">
    <location>
        <begin position="59"/>
        <end position="68"/>
    </location>
</feature>
<feature type="compositionally biased region" description="Low complexity" evidence="1">
    <location>
        <begin position="37"/>
        <end position="58"/>
    </location>
</feature>
<feature type="region of interest" description="Disordered" evidence="1">
    <location>
        <begin position="1"/>
        <end position="85"/>
    </location>
</feature>
<accession>A0A2G5CFF3</accession>
<dbReference type="GO" id="GO:0048364">
    <property type="term" value="P:root development"/>
    <property type="evidence" value="ECO:0007669"/>
    <property type="project" value="TreeGrafter"/>
</dbReference>
<feature type="compositionally biased region" description="Basic residues" evidence="1">
    <location>
        <begin position="1"/>
        <end position="10"/>
    </location>
</feature>